<proteinExistence type="predicted"/>
<evidence type="ECO:0000313" key="1">
    <source>
        <dbReference type="EMBL" id="PMD61747.1"/>
    </source>
</evidence>
<keyword evidence="2" id="KW-1185">Reference proteome</keyword>
<dbReference type="Gene3D" id="3.40.50.720">
    <property type="entry name" value="NAD(P)-binding Rossmann-like Domain"/>
    <property type="match status" value="1"/>
</dbReference>
<dbReference type="AlphaFoldDB" id="A0A2J6TFD8"/>
<organism evidence="1 2">
    <name type="scientific">Hyaloscypha bicolor E</name>
    <dbReference type="NCBI Taxonomy" id="1095630"/>
    <lineage>
        <taxon>Eukaryota</taxon>
        <taxon>Fungi</taxon>
        <taxon>Dikarya</taxon>
        <taxon>Ascomycota</taxon>
        <taxon>Pezizomycotina</taxon>
        <taxon>Leotiomycetes</taxon>
        <taxon>Helotiales</taxon>
        <taxon>Hyaloscyphaceae</taxon>
        <taxon>Hyaloscypha</taxon>
        <taxon>Hyaloscypha bicolor</taxon>
    </lineage>
</organism>
<dbReference type="OrthoDB" id="419598at2759"/>
<feature type="non-terminal residue" evidence="1">
    <location>
        <position position="1"/>
    </location>
</feature>
<dbReference type="GeneID" id="36588126"/>
<sequence length="92" mass="10556">PDQLLALCHITKASFGYDLSNLNQAMVIVGLQYRYSMYMHSDNDLEYAKYLGYLDAREMYPDLVLLSFDTYAKELLDGKAAAIYEGMSIQPW</sequence>
<dbReference type="InParanoid" id="A0A2J6TFD8"/>
<dbReference type="STRING" id="1095630.A0A2J6TFD8"/>
<reference evidence="1 2" key="1">
    <citation type="submission" date="2016-04" db="EMBL/GenBank/DDBJ databases">
        <title>A degradative enzymes factory behind the ericoid mycorrhizal symbiosis.</title>
        <authorList>
            <consortium name="DOE Joint Genome Institute"/>
            <person name="Martino E."/>
            <person name="Morin E."/>
            <person name="Grelet G."/>
            <person name="Kuo A."/>
            <person name="Kohler A."/>
            <person name="Daghino S."/>
            <person name="Barry K."/>
            <person name="Choi C."/>
            <person name="Cichocki N."/>
            <person name="Clum A."/>
            <person name="Copeland A."/>
            <person name="Hainaut M."/>
            <person name="Haridas S."/>
            <person name="Labutti K."/>
            <person name="Lindquist E."/>
            <person name="Lipzen A."/>
            <person name="Khouja H.-R."/>
            <person name="Murat C."/>
            <person name="Ohm R."/>
            <person name="Olson A."/>
            <person name="Spatafora J."/>
            <person name="Veneault-Fourrey C."/>
            <person name="Henrissat B."/>
            <person name="Grigoriev I."/>
            <person name="Martin F."/>
            <person name="Perotto S."/>
        </authorList>
    </citation>
    <scope>NUCLEOTIDE SEQUENCE [LARGE SCALE GENOMIC DNA]</scope>
    <source>
        <strain evidence="1 2">E</strain>
    </source>
</reference>
<protein>
    <submittedName>
        <fullName evidence="1">Uncharacterized protein</fullName>
    </submittedName>
</protein>
<accession>A0A2J6TFD8</accession>
<name>A0A2J6TFD8_9HELO</name>
<dbReference type="EMBL" id="KZ613786">
    <property type="protein sequence ID" value="PMD61747.1"/>
    <property type="molecule type" value="Genomic_DNA"/>
</dbReference>
<dbReference type="Gene3D" id="3.90.25.10">
    <property type="entry name" value="UDP-galactose 4-epimerase, domain 1"/>
    <property type="match status" value="1"/>
</dbReference>
<evidence type="ECO:0000313" key="2">
    <source>
        <dbReference type="Proteomes" id="UP000235371"/>
    </source>
</evidence>
<dbReference type="Proteomes" id="UP000235371">
    <property type="component" value="Unassembled WGS sequence"/>
</dbReference>
<dbReference type="RefSeq" id="XP_024738651.1">
    <property type="nucleotide sequence ID" value="XM_024880049.1"/>
</dbReference>
<gene>
    <name evidence="1" type="ORF">K444DRAFT_611991</name>
</gene>